<gene>
    <name evidence="4" type="ORF">MKK02DRAFT_38114</name>
</gene>
<feature type="signal peptide" evidence="2">
    <location>
        <begin position="1"/>
        <end position="22"/>
    </location>
</feature>
<feature type="region of interest" description="Disordered" evidence="1">
    <location>
        <begin position="248"/>
        <end position="270"/>
    </location>
</feature>
<evidence type="ECO:0000256" key="1">
    <source>
        <dbReference type="SAM" id="MobiDB-lite"/>
    </source>
</evidence>
<comment type="caution">
    <text evidence="4">The sequence shown here is derived from an EMBL/GenBank/DDBJ whole genome shotgun (WGS) entry which is preliminary data.</text>
</comment>
<dbReference type="PANTHER" id="PTHR42695">
    <property type="entry name" value="GLUTAMINE AMIDOTRANSFERASE YLR126C-RELATED"/>
    <property type="match status" value="1"/>
</dbReference>
<evidence type="ECO:0000259" key="3">
    <source>
        <dbReference type="Pfam" id="PF00117"/>
    </source>
</evidence>
<evidence type="ECO:0000313" key="5">
    <source>
        <dbReference type="Proteomes" id="UP001164286"/>
    </source>
</evidence>
<dbReference type="GeneID" id="77729140"/>
<name>A0AA38H607_9TREE</name>
<feature type="chain" id="PRO_5041224863" evidence="2">
    <location>
        <begin position="23"/>
        <end position="291"/>
    </location>
</feature>
<reference evidence="4" key="1">
    <citation type="journal article" date="2022" name="G3 (Bethesda)">
        <title>High quality genome of the basidiomycete yeast Dioszegia hungarica PDD-24b-2 isolated from cloud water.</title>
        <authorList>
            <person name="Jarrige D."/>
            <person name="Haridas S."/>
            <person name="Bleykasten-Grosshans C."/>
            <person name="Joly M."/>
            <person name="Nadalig T."/>
            <person name="Sancelme M."/>
            <person name="Vuilleumier S."/>
            <person name="Grigoriev I.V."/>
            <person name="Amato P."/>
            <person name="Bringel F."/>
        </authorList>
    </citation>
    <scope>NUCLEOTIDE SEQUENCE</scope>
    <source>
        <strain evidence="4">PDD-24b-2</strain>
    </source>
</reference>
<dbReference type="GO" id="GO:0005829">
    <property type="term" value="C:cytosol"/>
    <property type="evidence" value="ECO:0007669"/>
    <property type="project" value="TreeGrafter"/>
</dbReference>
<feature type="domain" description="Glutamine amidotransferase" evidence="3">
    <location>
        <begin position="105"/>
        <end position="235"/>
    </location>
</feature>
<dbReference type="InterPro" id="IPR044992">
    <property type="entry name" value="ChyE-like"/>
</dbReference>
<sequence length="291" mass="32308">MSQRTVRVALLLCDTPLPAVVAEFGTYLEIYTNWLKTSLASYPDQQVAKGINLIVDGYDVVTAMEYPDLSRLQPGHPEAYDVIMMTGSKHTAHDMSNPFGPRLIDFIRKIGTSPETGHIRLIGVCFGHQIIALAMGGECVPGKNGWEAGVYRNQFVGEGRYWWTGEVEGQGGSDCVYIEQMHRDYVSRPPPNFSILLKTDRYANHSMVLLHPTSTPDQPIAHMLTVQGHPEFTPQIVNHMLDVRIPGGVFSPEEGKESRRRAGGKDGSGGEGYGRVGWAIWRVMLQEIPRS</sequence>
<proteinExistence type="predicted"/>
<dbReference type="InterPro" id="IPR029062">
    <property type="entry name" value="Class_I_gatase-like"/>
</dbReference>
<dbReference type="AlphaFoldDB" id="A0AA38H607"/>
<accession>A0AA38H607</accession>
<dbReference type="SUPFAM" id="SSF52317">
    <property type="entry name" value="Class I glutamine amidotransferase-like"/>
    <property type="match status" value="1"/>
</dbReference>
<dbReference type="RefSeq" id="XP_052943238.1">
    <property type="nucleotide sequence ID" value="XM_053089935.1"/>
</dbReference>
<protein>
    <submittedName>
        <fullName evidence="4">Cytoplasm protein</fullName>
    </submittedName>
</protein>
<keyword evidence="2" id="KW-0732">Signal</keyword>
<organism evidence="4 5">
    <name type="scientific">Dioszegia hungarica</name>
    <dbReference type="NCBI Taxonomy" id="4972"/>
    <lineage>
        <taxon>Eukaryota</taxon>
        <taxon>Fungi</taxon>
        <taxon>Dikarya</taxon>
        <taxon>Basidiomycota</taxon>
        <taxon>Agaricomycotina</taxon>
        <taxon>Tremellomycetes</taxon>
        <taxon>Tremellales</taxon>
        <taxon>Bulleribasidiaceae</taxon>
        <taxon>Dioszegia</taxon>
    </lineage>
</organism>
<evidence type="ECO:0000256" key="2">
    <source>
        <dbReference type="SAM" id="SignalP"/>
    </source>
</evidence>
<dbReference type="EMBL" id="JAKWFO010000008">
    <property type="protein sequence ID" value="KAI9633461.1"/>
    <property type="molecule type" value="Genomic_DNA"/>
</dbReference>
<dbReference type="Pfam" id="PF00117">
    <property type="entry name" value="GATase"/>
    <property type="match status" value="1"/>
</dbReference>
<dbReference type="CDD" id="cd01741">
    <property type="entry name" value="GATase1_1"/>
    <property type="match status" value="1"/>
</dbReference>
<evidence type="ECO:0000313" key="4">
    <source>
        <dbReference type="EMBL" id="KAI9633461.1"/>
    </source>
</evidence>
<dbReference type="InterPro" id="IPR017926">
    <property type="entry name" value="GATASE"/>
</dbReference>
<dbReference type="Gene3D" id="3.40.50.880">
    <property type="match status" value="1"/>
</dbReference>
<dbReference type="GO" id="GO:0005634">
    <property type="term" value="C:nucleus"/>
    <property type="evidence" value="ECO:0007669"/>
    <property type="project" value="TreeGrafter"/>
</dbReference>
<dbReference type="Proteomes" id="UP001164286">
    <property type="component" value="Unassembled WGS sequence"/>
</dbReference>
<dbReference type="PANTHER" id="PTHR42695:SF5">
    <property type="entry name" value="GLUTAMINE AMIDOTRANSFERASE YLR126C-RELATED"/>
    <property type="match status" value="1"/>
</dbReference>
<keyword evidence="5" id="KW-1185">Reference proteome</keyword>